<dbReference type="Pfam" id="PF00583">
    <property type="entry name" value="Acetyltransf_1"/>
    <property type="match status" value="1"/>
</dbReference>
<comment type="function">
    <text evidence="10">Required for the formation of a threonylcarbamoyl group on adenosine at position 37 (t(6)A37) in tRNAs that read codons beginning with adenine. Is involved in the transfer of the threonylcarbamoyl moiety of threonylcarbamoyl-AMP (TC-AMP) to the N6 group of A37, together with TsaD and TsaB. TsaE seems to play an indirect role in the t(6)A biosynthesis pathway, possibly in regulating the core enzymatic function of TsaD.</text>
</comment>
<dbReference type="NCBIfam" id="TIGR00150">
    <property type="entry name" value="T6A_YjeE"/>
    <property type="match status" value="1"/>
</dbReference>
<dbReference type="InterPro" id="IPR003442">
    <property type="entry name" value="T6A_TsaE"/>
</dbReference>
<comment type="similarity">
    <text evidence="2">Belongs to the TsaE family.</text>
</comment>
<dbReference type="Pfam" id="PF02367">
    <property type="entry name" value="TsaE"/>
    <property type="match status" value="1"/>
</dbReference>
<dbReference type="Proteomes" id="UP001589750">
    <property type="component" value="Unassembled WGS sequence"/>
</dbReference>
<dbReference type="Gene3D" id="3.40.50.300">
    <property type="entry name" value="P-loop containing nucleotide triphosphate hydrolases"/>
    <property type="match status" value="1"/>
</dbReference>
<evidence type="ECO:0000256" key="8">
    <source>
        <dbReference type="ARBA" id="ARBA00022840"/>
    </source>
</evidence>
<dbReference type="SUPFAM" id="SSF52540">
    <property type="entry name" value="P-loop containing nucleoside triphosphate hydrolases"/>
    <property type="match status" value="1"/>
</dbReference>
<evidence type="ECO:0000256" key="11">
    <source>
        <dbReference type="ARBA" id="ARBA00032441"/>
    </source>
</evidence>
<evidence type="ECO:0000256" key="3">
    <source>
        <dbReference type="ARBA" id="ARBA00019010"/>
    </source>
</evidence>
<evidence type="ECO:0000256" key="10">
    <source>
        <dbReference type="ARBA" id="ARBA00024908"/>
    </source>
</evidence>
<dbReference type="InterPro" id="IPR027417">
    <property type="entry name" value="P-loop_NTPase"/>
</dbReference>
<evidence type="ECO:0000256" key="5">
    <source>
        <dbReference type="ARBA" id="ARBA00022694"/>
    </source>
</evidence>
<keyword evidence="5" id="KW-0819">tRNA processing</keyword>
<feature type="domain" description="N-acetyltransferase" evidence="12">
    <location>
        <begin position="4"/>
        <end position="150"/>
    </location>
</feature>
<dbReference type="PROSITE" id="PS51186">
    <property type="entry name" value="GNAT"/>
    <property type="match status" value="1"/>
</dbReference>
<reference evidence="13 14" key="1">
    <citation type="submission" date="2024-09" db="EMBL/GenBank/DDBJ databases">
        <authorList>
            <person name="Sun Q."/>
            <person name="Mori K."/>
        </authorList>
    </citation>
    <scope>NUCLEOTIDE SEQUENCE [LARGE SCALE GENOMIC DNA]</scope>
    <source>
        <strain evidence="13 14">JCM 9626</strain>
    </source>
</reference>
<evidence type="ECO:0000256" key="7">
    <source>
        <dbReference type="ARBA" id="ARBA00022741"/>
    </source>
</evidence>
<dbReference type="InterPro" id="IPR016181">
    <property type="entry name" value="Acyl_CoA_acyltransferase"/>
</dbReference>
<evidence type="ECO:0000256" key="6">
    <source>
        <dbReference type="ARBA" id="ARBA00022723"/>
    </source>
</evidence>
<comment type="caution">
    <text evidence="13">The sequence shown here is derived from an EMBL/GenBank/DDBJ whole genome shotgun (WGS) entry which is preliminary data.</text>
</comment>
<keyword evidence="7" id="KW-0547">Nucleotide-binding</keyword>
<gene>
    <name evidence="13" type="primary">tsaE</name>
    <name evidence="13" type="ORF">ACFFRI_11520</name>
</gene>
<keyword evidence="14" id="KW-1185">Reference proteome</keyword>
<evidence type="ECO:0000256" key="1">
    <source>
        <dbReference type="ARBA" id="ARBA00004496"/>
    </source>
</evidence>
<evidence type="ECO:0000259" key="12">
    <source>
        <dbReference type="PROSITE" id="PS51186"/>
    </source>
</evidence>
<evidence type="ECO:0000313" key="13">
    <source>
        <dbReference type="EMBL" id="MFB9313673.1"/>
    </source>
</evidence>
<protein>
    <recommendedName>
        <fullName evidence="3">tRNA threonylcarbamoyladenosine biosynthesis protein TsaE</fullName>
    </recommendedName>
    <alternativeName>
        <fullName evidence="11">t(6)A37 threonylcarbamoyladenosine biosynthesis protein TsaE</fullName>
    </alternativeName>
</protein>
<organism evidence="13 14">
    <name type="scientific">Nocardioides plantarum</name>
    <dbReference type="NCBI Taxonomy" id="29299"/>
    <lineage>
        <taxon>Bacteria</taxon>
        <taxon>Bacillati</taxon>
        <taxon>Actinomycetota</taxon>
        <taxon>Actinomycetes</taxon>
        <taxon>Propionibacteriales</taxon>
        <taxon>Nocardioidaceae</taxon>
        <taxon>Nocardioides</taxon>
    </lineage>
</organism>
<dbReference type="EMBL" id="JBHMDG010000012">
    <property type="protein sequence ID" value="MFB9313673.1"/>
    <property type="molecule type" value="Genomic_DNA"/>
</dbReference>
<dbReference type="CDD" id="cd04301">
    <property type="entry name" value="NAT_SF"/>
    <property type="match status" value="1"/>
</dbReference>
<evidence type="ECO:0000313" key="14">
    <source>
        <dbReference type="Proteomes" id="UP001589750"/>
    </source>
</evidence>
<keyword evidence="8" id="KW-0067">ATP-binding</keyword>
<evidence type="ECO:0000256" key="2">
    <source>
        <dbReference type="ARBA" id="ARBA00007599"/>
    </source>
</evidence>
<name>A0ABV5KAC6_9ACTN</name>
<evidence type="ECO:0000256" key="4">
    <source>
        <dbReference type="ARBA" id="ARBA00022490"/>
    </source>
</evidence>
<sequence>MSNLTVRRVGPESAAVVLAIVHEAFGSRPPLDPPADALTETEASIATRLALGGGLVARLDGVPVGALLLDAVGDSVYLRRFGVLTAARGHGVARAMVQAATEAAVTIGGHRWLRVVAREELPQTVGFWVHRGFWQTDRRSPYVELVRPVPTFHEVRTADDMKALGARVATALRPGDLVVLTGDLGAGKTTFTQGLGLGLGVEGAVTSPTFVIAREHRSRGDGPELVHVDAYRLGGAAELDDLDLDTSLDSAVTVVEWGEGVAEDLADSRLQIRITRDPVSSGARGEVTDEVEPRTVEILRLGPRWAQT</sequence>
<dbReference type="InterPro" id="IPR000182">
    <property type="entry name" value="GNAT_dom"/>
</dbReference>
<dbReference type="PANTHER" id="PTHR33540:SF2">
    <property type="entry name" value="TRNA THREONYLCARBAMOYLADENOSINE BIOSYNTHESIS PROTEIN TSAE"/>
    <property type="match status" value="1"/>
</dbReference>
<dbReference type="PANTHER" id="PTHR33540">
    <property type="entry name" value="TRNA THREONYLCARBAMOYLADENOSINE BIOSYNTHESIS PROTEIN TSAE"/>
    <property type="match status" value="1"/>
</dbReference>
<evidence type="ECO:0000256" key="9">
    <source>
        <dbReference type="ARBA" id="ARBA00022842"/>
    </source>
</evidence>
<dbReference type="SUPFAM" id="SSF55729">
    <property type="entry name" value="Acyl-CoA N-acyltransferases (Nat)"/>
    <property type="match status" value="1"/>
</dbReference>
<keyword evidence="4" id="KW-0963">Cytoplasm</keyword>
<comment type="subcellular location">
    <subcellularLocation>
        <location evidence="1">Cytoplasm</location>
    </subcellularLocation>
</comment>
<proteinExistence type="inferred from homology"/>
<keyword evidence="6" id="KW-0479">Metal-binding</keyword>
<accession>A0ABV5KAC6</accession>
<dbReference type="RefSeq" id="WP_140007731.1">
    <property type="nucleotide sequence ID" value="NZ_JBHMDG010000012.1"/>
</dbReference>
<dbReference type="Gene3D" id="3.40.630.30">
    <property type="match status" value="1"/>
</dbReference>
<keyword evidence="9" id="KW-0460">Magnesium</keyword>